<dbReference type="Proteomes" id="UP000515156">
    <property type="component" value="Chromosome 6"/>
</dbReference>
<dbReference type="GO" id="GO:0004864">
    <property type="term" value="F:protein phosphatase inhibitor activity"/>
    <property type="evidence" value="ECO:0007669"/>
    <property type="project" value="InterPro"/>
</dbReference>
<dbReference type="InterPro" id="IPR026130">
    <property type="entry name" value="PPP1R26"/>
</dbReference>
<feature type="compositionally biased region" description="Basic residues" evidence="1">
    <location>
        <begin position="550"/>
        <end position="562"/>
    </location>
</feature>
<dbReference type="AlphaFoldDB" id="A0A6P7YEP1"/>
<sequence>MFLMNAPPVVALQTKWGSYGQTRNLFSVCFSESEDDVSGTPITAQVQMIISNLQSEESSLNVNDEYACIMQKNRKGEARVNNGLTTGAKVAKSKECAKLRYSTEFDTEENLAFGPLVLDSDSDDSVDRDIEEAIQEYLKNKNEASLSQPADAECSNSAKDGIVFNKDLQQTERHSMPSVKEEATSNDSVCDSLKNHEKLRCASPSSISSDDSFEQSIRAEIEQFLNEKKQQGTIKNEVMGSRQIDQKVKPEFKLKGMDKTNSASYKQGCKNTLVGKHTELQKTSIQHKSLKNKPFVAVKSFGKDKQICKTLVAHLQNDYKPQCVQSMKMVDESLSNSSSDDGIEEAIQLYQLEKNRKEFNPSMHCDSLQREPFIVKKTTEDSSSNCAVSPSKNATIDASKKIVSRKRKRINSKSTELSKAGSDIKQNLKQLEQSSFPVDKTSKCESLLHAPYTAEMAAELLCAEAILDISKTIMPLQIENCEKPSLENPISSPKGVLPCSENDSSVDSDDGIEQEIQTFLALKAQSANLTPTNPNNSSKHSNPVVGHSSLSRRRLSLTHKRKMRDESNIVQADLKTYSERSEDKSSQETDCGDSIDHLCQSASSLNSCIQFKEPVNLSSESQRLTLDFSGTVKKTKVSESESTLVPVCSNIGSLRGGLQDERTCWPGDKSSSLDSDEDLDAAIKDLLRSKKKFKKRSKDQRHQYRKKVRFGETQMQVLDKFENIKPKEWKNKNPIILKSCLSKPKKDVKENVLNKSQNLKPNLDEKTSNIQVAFQLQKDKPNLGCNLMSSTAIESKNLPKVISEIDDDSCVDSDDSIEQEIRKFLAEKARESIISTTLQKDTLTPSKATLEDDRKYQTQNEILNLTIKPGSRQAEHLTSSKLVCQSTVTQSCSESEQSVPCTGHLDHITTEATANWDMNQSMTSNDSSFGNGVHIFNKTVNNPGHSKERVECAPLKRGLQNNPNAESDSSCKCTFQVQLAGSFLAGLKEVCGKEADVLIEGQTSEERDARGINPLTSQTALTDNWKNNRVVQSKILSLEKDKEINISPFLSRGTIVSKEEDMVMTEKSKEKTGCLSVLKQVISSPVHFGRDPLINKDTHFMVKSSEQHPAMLAVVKGDRIIQDSKSVCTATETDLRKNSSFQMRYSKPEGGIIYSEKEITEYKDRDDQKEEQGQEDEHKADSMLNSVCIEEKKSWREKGKVSNFFTFSSVIDPGLVIHPYVVLSPEQLCRKFGFRTQNSINLHQQEEGKTKM</sequence>
<keyword evidence="3" id="KW-1185">Reference proteome</keyword>
<evidence type="ECO:0000256" key="1">
    <source>
        <dbReference type="SAM" id="MobiDB-lite"/>
    </source>
</evidence>
<evidence type="ECO:0000313" key="5">
    <source>
        <dbReference type="RefSeq" id="XP_030063514.1"/>
    </source>
</evidence>
<dbReference type="KEGG" id="muo:115473042"/>
<feature type="region of interest" description="Disordered" evidence="1">
    <location>
        <begin position="1156"/>
        <end position="1182"/>
    </location>
</feature>
<dbReference type="PANTHER" id="PTHR15724:SF0">
    <property type="entry name" value="PROTEIN PHOSPHATASE 1 REGULATORY SUBUNIT 26"/>
    <property type="match status" value="1"/>
</dbReference>
<feature type="region of interest" description="Disordered" evidence="1">
    <location>
        <begin position="528"/>
        <end position="592"/>
    </location>
</feature>
<evidence type="ECO:0000259" key="2">
    <source>
        <dbReference type="Pfam" id="PF15740"/>
    </source>
</evidence>
<feature type="domain" description="Protein phosphatase 1 regulatory subunit 26 N-terminal" evidence="2">
    <location>
        <begin position="1"/>
        <end position="832"/>
    </location>
</feature>
<reference evidence="4 5" key="1">
    <citation type="submission" date="2025-04" db="UniProtKB">
        <authorList>
            <consortium name="RefSeq"/>
        </authorList>
    </citation>
    <scope>IDENTIFICATION</scope>
</reference>
<evidence type="ECO:0000313" key="4">
    <source>
        <dbReference type="RefSeq" id="XP_030063513.1"/>
    </source>
</evidence>
<evidence type="ECO:0000313" key="3">
    <source>
        <dbReference type="Proteomes" id="UP000515156"/>
    </source>
</evidence>
<feature type="compositionally biased region" description="Polar residues" evidence="1">
    <location>
        <begin position="528"/>
        <end position="541"/>
    </location>
</feature>
<feature type="region of interest" description="Disordered" evidence="1">
    <location>
        <begin position="486"/>
        <end position="508"/>
    </location>
</feature>
<proteinExistence type="predicted"/>
<dbReference type="PANTHER" id="PTHR15724">
    <property type="entry name" value="PROTEIN PHOSPHATASE 1 REGULATORY SUBUNIT 26"/>
    <property type="match status" value="1"/>
</dbReference>
<feature type="compositionally biased region" description="Basic and acidic residues" evidence="1">
    <location>
        <begin position="576"/>
        <end position="587"/>
    </location>
</feature>
<organism evidence="3 4">
    <name type="scientific">Microcaecilia unicolor</name>
    <dbReference type="NCBI Taxonomy" id="1415580"/>
    <lineage>
        <taxon>Eukaryota</taxon>
        <taxon>Metazoa</taxon>
        <taxon>Chordata</taxon>
        <taxon>Craniata</taxon>
        <taxon>Vertebrata</taxon>
        <taxon>Euteleostomi</taxon>
        <taxon>Amphibia</taxon>
        <taxon>Gymnophiona</taxon>
        <taxon>Siphonopidae</taxon>
        <taxon>Microcaecilia</taxon>
    </lineage>
</organism>
<dbReference type="Pfam" id="PF15740">
    <property type="entry name" value="PPP1R26_N"/>
    <property type="match status" value="1"/>
</dbReference>
<name>A0A6P7YEP1_9AMPH</name>
<dbReference type="RefSeq" id="XP_030063514.1">
    <property type="nucleotide sequence ID" value="XM_030207654.1"/>
</dbReference>
<dbReference type="OrthoDB" id="9939953at2759"/>
<dbReference type="InterPro" id="IPR031474">
    <property type="entry name" value="PPP1R26_N"/>
</dbReference>
<gene>
    <name evidence="4 5" type="primary">PPP1R26</name>
</gene>
<accession>A0A6P7YEP1</accession>
<protein>
    <submittedName>
        <fullName evidence="4 5">Protein phosphatase 1 regulatory subunit 26 isoform X1</fullName>
    </submittedName>
</protein>
<dbReference type="CTD" id="9858"/>
<dbReference type="GeneID" id="115473042"/>
<feature type="compositionally biased region" description="Basic and acidic residues" evidence="1">
    <location>
        <begin position="1156"/>
        <end position="1181"/>
    </location>
</feature>
<dbReference type="RefSeq" id="XP_030063513.1">
    <property type="nucleotide sequence ID" value="XM_030207653.1"/>
</dbReference>